<dbReference type="Gene3D" id="3.30.428.10">
    <property type="entry name" value="HIT-like"/>
    <property type="match status" value="1"/>
</dbReference>
<protein>
    <submittedName>
        <fullName evidence="5">Histidine triad (HIT) family protein</fullName>
    </submittedName>
</protein>
<feature type="short sequence motif" description="Histidine triad motif" evidence="2 3">
    <location>
        <begin position="102"/>
        <end position="106"/>
    </location>
</feature>
<gene>
    <name evidence="5" type="ORF">FB389_0586</name>
</gene>
<dbReference type="InterPro" id="IPR036265">
    <property type="entry name" value="HIT-like_sf"/>
</dbReference>
<organism evidence="5 6">
    <name type="scientific">Rarobacter incanus</name>
    <dbReference type="NCBI Taxonomy" id="153494"/>
    <lineage>
        <taxon>Bacteria</taxon>
        <taxon>Bacillati</taxon>
        <taxon>Actinomycetota</taxon>
        <taxon>Actinomycetes</taxon>
        <taxon>Micrococcales</taxon>
        <taxon>Rarobacteraceae</taxon>
        <taxon>Rarobacter</taxon>
    </lineage>
</organism>
<dbReference type="InterPro" id="IPR011146">
    <property type="entry name" value="HIT-like"/>
</dbReference>
<feature type="active site" description="Tele-AMP-histidine intermediate" evidence="1">
    <location>
        <position position="104"/>
    </location>
</feature>
<dbReference type="PANTHER" id="PTHR23089">
    <property type="entry name" value="HISTIDINE TRIAD HIT PROTEIN"/>
    <property type="match status" value="1"/>
</dbReference>
<keyword evidence="6" id="KW-1185">Reference proteome</keyword>
<evidence type="ECO:0000259" key="4">
    <source>
        <dbReference type="PROSITE" id="PS51084"/>
    </source>
</evidence>
<dbReference type="CDD" id="cd01276">
    <property type="entry name" value="PKCI_related"/>
    <property type="match status" value="1"/>
</dbReference>
<dbReference type="Pfam" id="PF01230">
    <property type="entry name" value="HIT"/>
    <property type="match status" value="1"/>
</dbReference>
<comment type="caution">
    <text evidence="5">The sequence shown here is derived from an EMBL/GenBank/DDBJ whole genome shotgun (WGS) entry which is preliminary data.</text>
</comment>
<evidence type="ECO:0000256" key="1">
    <source>
        <dbReference type="PIRSR" id="PIRSR601310-1"/>
    </source>
</evidence>
<dbReference type="GO" id="GO:0003824">
    <property type="term" value="F:catalytic activity"/>
    <property type="evidence" value="ECO:0007669"/>
    <property type="project" value="InterPro"/>
</dbReference>
<name>A0A542SMV5_9MICO</name>
<sequence>MTTPTDSTNCLFCRIVAGELPADVVASSDNVIAFRDIDPQAPVHVLVVPRAHYGDVAQVAAGDADLLAEMVSLADQVAGTLADGQFRLIFNSGPRAGQSVFHVHAHVIAGEQLGWSPA</sequence>
<dbReference type="PROSITE" id="PS51084">
    <property type="entry name" value="HIT_2"/>
    <property type="match status" value="1"/>
</dbReference>
<dbReference type="InterPro" id="IPR001310">
    <property type="entry name" value="Histidine_triad_HIT"/>
</dbReference>
<dbReference type="Proteomes" id="UP000316181">
    <property type="component" value="Unassembled WGS sequence"/>
</dbReference>
<feature type="domain" description="HIT" evidence="4">
    <location>
        <begin position="11"/>
        <end position="118"/>
    </location>
</feature>
<dbReference type="AlphaFoldDB" id="A0A542SMV5"/>
<reference evidence="5 6" key="1">
    <citation type="submission" date="2019-06" db="EMBL/GenBank/DDBJ databases">
        <title>Sequencing the genomes of 1000 actinobacteria strains.</title>
        <authorList>
            <person name="Klenk H.-P."/>
        </authorList>
    </citation>
    <scope>NUCLEOTIDE SEQUENCE [LARGE SCALE GENOMIC DNA]</scope>
    <source>
        <strain evidence="5 6">DSM 10596</strain>
    </source>
</reference>
<dbReference type="PRINTS" id="PR00332">
    <property type="entry name" value="HISTRIAD"/>
</dbReference>
<accession>A0A542SMV5</accession>
<proteinExistence type="predicted"/>
<dbReference type="OrthoDB" id="9784774at2"/>
<evidence type="ECO:0000313" key="5">
    <source>
        <dbReference type="EMBL" id="TQK75942.1"/>
    </source>
</evidence>
<dbReference type="SUPFAM" id="SSF54197">
    <property type="entry name" value="HIT-like"/>
    <property type="match status" value="1"/>
</dbReference>
<dbReference type="RefSeq" id="WP_142111274.1">
    <property type="nucleotide sequence ID" value="NZ_BAAATB010000008.1"/>
</dbReference>
<evidence type="ECO:0000256" key="3">
    <source>
        <dbReference type="PROSITE-ProRule" id="PRU00464"/>
    </source>
</evidence>
<evidence type="ECO:0000313" key="6">
    <source>
        <dbReference type="Proteomes" id="UP000316181"/>
    </source>
</evidence>
<evidence type="ECO:0000256" key="2">
    <source>
        <dbReference type="PIRSR" id="PIRSR601310-3"/>
    </source>
</evidence>
<dbReference type="EMBL" id="VFNV01000001">
    <property type="protein sequence ID" value="TQK75942.1"/>
    <property type="molecule type" value="Genomic_DNA"/>
</dbReference>